<dbReference type="InterPro" id="IPR032675">
    <property type="entry name" value="LRR_dom_sf"/>
</dbReference>
<proteinExistence type="predicted"/>
<organism evidence="1 2">
    <name type="scientific">Liquidambar formosana</name>
    <name type="common">Formosan gum</name>
    <dbReference type="NCBI Taxonomy" id="63359"/>
    <lineage>
        <taxon>Eukaryota</taxon>
        <taxon>Viridiplantae</taxon>
        <taxon>Streptophyta</taxon>
        <taxon>Embryophyta</taxon>
        <taxon>Tracheophyta</taxon>
        <taxon>Spermatophyta</taxon>
        <taxon>Magnoliopsida</taxon>
        <taxon>eudicotyledons</taxon>
        <taxon>Gunneridae</taxon>
        <taxon>Pentapetalae</taxon>
        <taxon>Saxifragales</taxon>
        <taxon>Altingiaceae</taxon>
        <taxon>Liquidambar</taxon>
    </lineage>
</organism>
<dbReference type="SUPFAM" id="SSF52047">
    <property type="entry name" value="RNI-like"/>
    <property type="match status" value="1"/>
</dbReference>
<dbReference type="SMART" id="SM00367">
    <property type="entry name" value="LRR_CC"/>
    <property type="match status" value="2"/>
</dbReference>
<protein>
    <submittedName>
        <fullName evidence="1">Uncharacterized protein</fullName>
    </submittedName>
</protein>
<dbReference type="Gene3D" id="3.80.10.10">
    <property type="entry name" value="Ribonuclease Inhibitor"/>
    <property type="match status" value="2"/>
</dbReference>
<dbReference type="InterPro" id="IPR001611">
    <property type="entry name" value="Leu-rich_rpt"/>
</dbReference>
<gene>
    <name evidence="1" type="ORF">L1049_021477</name>
</gene>
<dbReference type="EMBL" id="JBBPBK010000382">
    <property type="protein sequence ID" value="KAK9265482.1"/>
    <property type="molecule type" value="Genomic_DNA"/>
</dbReference>
<dbReference type="Proteomes" id="UP001415857">
    <property type="component" value="Unassembled WGS sequence"/>
</dbReference>
<accession>A0AAP0QXE3</accession>
<dbReference type="GO" id="GO:0019005">
    <property type="term" value="C:SCF ubiquitin ligase complex"/>
    <property type="evidence" value="ECO:0007669"/>
    <property type="project" value="TreeGrafter"/>
</dbReference>
<dbReference type="Pfam" id="PF13516">
    <property type="entry name" value="LRR_6"/>
    <property type="match status" value="1"/>
</dbReference>
<name>A0AAP0QXE3_LIQFO</name>
<dbReference type="GO" id="GO:0031146">
    <property type="term" value="P:SCF-dependent proteasomal ubiquitin-dependent protein catabolic process"/>
    <property type="evidence" value="ECO:0007669"/>
    <property type="project" value="TreeGrafter"/>
</dbReference>
<dbReference type="AlphaFoldDB" id="A0AAP0QXE3"/>
<comment type="caution">
    <text evidence="1">The sequence shown here is derived from an EMBL/GenBank/DDBJ whole genome shotgun (WGS) entry which is preliminary data.</text>
</comment>
<dbReference type="InterPro" id="IPR006553">
    <property type="entry name" value="Leu-rich_rpt_Cys-con_subtyp"/>
</dbReference>
<reference evidence="1 2" key="1">
    <citation type="journal article" date="2024" name="Plant J.">
        <title>Genome sequences and population genomics reveal climatic adaptation and genomic divergence between two closely related sweetgum species.</title>
        <authorList>
            <person name="Xu W.Q."/>
            <person name="Ren C.Q."/>
            <person name="Zhang X.Y."/>
            <person name="Comes H.P."/>
            <person name="Liu X.H."/>
            <person name="Li Y.G."/>
            <person name="Kettle C.J."/>
            <person name="Jalonen R."/>
            <person name="Gaisberger H."/>
            <person name="Ma Y.Z."/>
            <person name="Qiu Y.X."/>
        </authorList>
    </citation>
    <scope>NUCLEOTIDE SEQUENCE [LARGE SCALE GENOMIC DNA]</scope>
    <source>
        <strain evidence="1">Hangzhou</strain>
    </source>
</reference>
<evidence type="ECO:0000313" key="1">
    <source>
        <dbReference type="EMBL" id="KAK9265482.1"/>
    </source>
</evidence>
<keyword evidence="2" id="KW-1185">Reference proteome</keyword>
<evidence type="ECO:0000313" key="2">
    <source>
        <dbReference type="Proteomes" id="UP001415857"/>
    </source>
</evidence>
<dbReference type="PANTHER" id="PTHR13318">
    <property type="entry name" value="PARTNER OF PAIRED, ISOFORM B-RELATED"/>
    <property type="match status" value="1"/>
</dbReference>
<sequence>MGTQSREAAKIRGCRLRGWGQFTQKKGQSVGVGPWGHNHVKLQRYGHICRDVDIVKNHQVQFLKLAWNPSLRDESLKRIVLSCPNLQFLDLSHCVGITHEGLGEIFKNCKKLRHLKLYAYSDSKIFGSDSELYELNLEVLNAPDYDIDDEGMAMMAERCRGLLRLNLTNCGKVTEKGVKEFMDGVEASLVTLRNEFHQRPVAVTAREALKLLLHTFHVSGFL</sequence>